<accession>A0A7Y9CRE7</accession>
<proteinExistence type="predicted"/>
<evidence type="ECO:0000313" key="1">
    <source>
        <dbReference type="EMBL" id="NMF07158.1"/>
    </source>
</evidence>
<reference evidence="1 2" key="1">
    <citation type="submission" date="2020-04" db="EMBL/GenBank/DDBJ databases">
        <authorList>
            <person name="Hitch T.C.A."/>
            <person name="Wylensek D."/>
            <person name="Clavel T."/>
        </authorList>
    </citation>
    <scope>NUCLEOTIDE SEQUENCE [LARGE SCALE GENOMIC DNA]</scope>
    <source>
        <strain evidence="1 2">WB01_NA02</strain>
    </source>
</reference>
<dbReference type="Proteomes" id="UP000587880">
    <property type="component" value="Unassembled WGS sequence"/>
</dbReference>
<comment type="caution">
    <text evidence="1">The sequence shown here is derived from an EMBL/GenBank/DDBJ whole genome shotgun (WGS) entry which is preliminary data.</text>
</comment>
<name>A0A7Y9CRE7_CLOBE</name>
<dbReference type="AlphaFoldDB" id="A0A7Y9CRE7"/>
<dbReference type="EMBL" id="JABAGD010000051">
    <property type="protein sequence ID" value="NMF07158.1"/>
    <property type="molecule type" value="Genomic_DNA"/>
</dbReference>
<gene>
    <name evidence="1" type="ORF">HF849_20915</name>
</gene>
<evidence type="ECO:0000313" key="2">
    <source>
        <dbReference type="Proteomes" id="UP000587880"/>
    </source>
</evidence>
<sequence>MNGILIKNFYHCMPFHDADKEGKRAIVNYYCFGPIETVTYGITSANEYYFEYTYPEFFGDAELKHDYKMITKKEMLKVINREIELCEHNGGINIAIALKNEKKLIEES</sequence>
<dbReference type="RefSeq" id="WP_168983022.1">
    <property type="nucleotide sequence ID" value="NZ_JABAGD010000051.1"/>
</dbReference>
<organism evidence="1 2">
    <name type="scientific">Clostridium beijerinckii</name>
    <name type="common">Clostridium MP</name>
    <dbReference type="NCBI Taxonomy" id="1520"/>
    <lineage>
        <taxon>Bacteria</taxon>
        <taxon>Bacillati</taxon>
        <taxon>Bacillota</taxon>
        <taxon>Clostridia</taxon>
        <taxon>Eubacteriales</taxon>
        <taxon>Clostridiaceae</taxon>
        <taxon>Clostridium</taxon>
    </lineage>
</organism>
<protein>
    <submittedName>
        <fullName evidence="1">Uncharacterized protein</fullName>
    </submittedName>
</protein>